<accession>A0ABM1TD73</accession>
<protein>
    <submittedName>
        <fullName evidence="7">Centromere-associated protein E-like</fullName>
    </submittedName>
</protein>
<dbReference type="InterPro" id="IPR025254">
    <property type="entry name" value="CCDC113/CCDC96_CC"/>
</dbReference>
<evidence type="ECO:0000256" key="3">
    <source>
        <dbReference type="ARBA" id="ARBA00023273"/>
    </source>
</evidence>
<gene>
    <name evidence="7" type="primary">LOC106469567</name>
</gene>
<evidence type="ECO:0000313" key="6">
    <source>
        <dbReference type="Proteomes" id="UP000694941"/>
    </source>
</evidence>
<evidence type="ECO:0000256" key="2">
    <source>
        <dbReference type="ARBA" id="ARBA00023054"/>
    </source>
</evidence>
<evidence type="ECO:0000256" key="1">
    <source>
        <dbReference type="ARBA" id="ARBA00004138"/>
    </source>
</evidence>
<proteinExistence type="predicted"/>
<dbReference type="PANTHER" id="PTHR15654:SF1">
    <property type="entry name" value="COILED-COIL DOMAIN-CONTAINING PROTEIN 96"/>
    <property type="match status" value="1"/>
</dbReference>
<keyword evidence="3" id="KW-0966">Cell projection</keyword>
<dbReference type="Proteomes" id="UP000694941">
    <property type="component" value="Unplaced"/>
</dbReference>
<dbReference type="RefSeq" id="XP_022253829.1">
    <property type="nucleotide sequence ID" value="XM_022398121.1"/>
</dbReference>
<sequence length="474" mass="55124">MEEELQLKDNGEEHVKPVHENNELTCEYDTLAEQPKSSVLHDSHISTNIGSQKDNFEAEKCNKMQTQDLSDYSFDQLNTINQAEKDKECYANSGCTNSNFNEHGIDKVLSLSESSKHISIEDTSLKNASTLTFSPGLSREELLERYHKAIEQRKELKKINQQLQQKVIHHFRSKSEELGEGIHLIDFEQLKIENQTYHEKIEERNEDLLKFQRKYTNNIQVLTHIKEKLHFVEVEKQKRAQTLKDLEIIVNEKRGYLVKLKTSHESLRSQTQRLQQKAGLLRHKILLRHYEETVNRREQLENEIEELKKQFESVNLSLNELQKSKKFNKNKELQQDVDHQLKSARYPTFGNHLKRNTQRKQVETQNFGFLQPYINQLSSSKPKYLSEMIQGSQSRICVKSATKEAGSKFLETNDTDQDKMATEIQSNVIPQTMTDYGFSEVEDNEINSVNGIQVDEEIVNNLLSNKEVQSISGT</sequence>
<evidence type="ECO:0000259" key="5">
    <source>
        <dbReference type="Pfam" id="PF13870"/>
    </source>
</evidence>
<comment type="subcellular location">
    <subcellularLocation>
        <location evidence="1">Cell projection</location>
        <location evidence="1">Cilium</location>
    </subcellularLocation>
</comment>
<keyword evidence="2 4" id="KW-0175">Coiled coil</keyword>
<name>A0ABM1TD73_LIMPO</name>
<dbReference type="Pfam" id="PF13870">
    <property type="entry name" value="CCDC113_CCDC96_CC"/>
    <property type="match status" value="1"/>
</dbReference>
<evidence type="ECO:0000256" key="4">
    <source>
        <dbReference type="SAM" id="Coils"/>
    </source>
</evidence>
<feature type="coiled-coil region" evidence="4">
    <location>
        <begin position="139"/>
        <end position="207"/>
    </location>
</feature>
<dbReference type="InterPro" id="IPR051885">
    <property type="entry name" value="CC_CF"/>
</dbReference>
<dbReference type="GeneID" id="106469567"/>
<organism evidence="6 7">
    <name type="scientific">Limulus polyphemus</name>
    <name type="common">Atlantic horseshoe crab</name>
    <dbReference type="NCBI Taxonomy" id="6850"/>
    <lineage>
        <taxon>Eukaryota</taxon>
        <taxon>Metazoa</taxon>
        <taxon>Ecdysozoa</taxon>
        <taxon>Arthropoda</taxon>
        <taxon>Chelicerata</taxon>
        <taxon>Merostomata</taxon>
        <taxon>Xiphosura</taxon>
        <taxon>Limulidae</taxon>
        <taxon>Limulus</taxon>
    </lineage>
</organism>
<keyword evidence="6" id="KW-1185">Reference proteome</keyword>
<feature type="domain" description="CCDC113/CCDC96 coiled-coil" evidence="5">
    <location>
        <begin position="154"/>
        <end position="319"/>
    </location>
</feature>
<reference evidence="7" key="1">
    <citation type="submission" date="2025-08" db="UniProtKB">
        <authorList>
            <consortium name="RefSeq"/>
        </authorList>
    </citation>
    <scope>IDENTIFICATION</scope>
    <source>
        <tissue evidence="7">Muscle</tissue>
    </source>
</reference>
<evidence type="ECO:0000313" key="7">
    <source>
        <dbReference type="RefSeq" id="XP_022253829.1"/>
    </source>
</evidence>
<dbReference type="PANTHER" id="PTHR15654">
    <property type="entry name" value="COILED-COIL DOMAIN-CONTAINING PROTEIN 113-RELATED"/>
    <property type="match status" value="1"/>
</dbReference>
<feature type="coiled-coil region" evidence="4">
    <location>
        <begin position="257"/>
        <end position="324"/>
    </location>
</feature>